<keyword evidence="2" id="KW-1185">Reference proteome</keyword>
<dbReference type="AlphaFoldDB" id="A0A371K299"/>
<reference evidence="1 2" key="1">
    <citation type="submission" date="2018-08" db="EMBL/GenBank/DDBJ databases">
        <title>Lysobacter sp. zong2l5, whole genome shotgun sequence.</title>
        <authorList>
            <person name="Zhang X."/>
            <person name="Feng G."/>
            <person name="Zhu H."/>
        </authorList>
    </citation>
    <scope>NUCLEOTIDE SEQUENCE [LARGE SCALE GENOMIC DNA]</scope>
    <source>
        <strain evidence="2">zong2l5</strain>
    </source>
</reference>
<evidence type="ECO:0000313" key="2">
    <source>
        <dbReference type="Proteomes" id="UP000264492"/>
    </source>
</evidence>
<protein>
    <submittedName>
        <fullName evidence="1">Uncharacterized protein</fullName>
    </submittedName>
</protein>
<name>A0A371K299_9GAMM</name>
<proteinExistence type="predicted"/>
<accession>A0A371K299</accession>
<evidence type="ECO:0000313" key="1">
    <source>
        <dbReference type="EMBL" id="RDZ28046.1"/>
    </source>
</evidence>
<comment type="caution">
    <text evidence="1">The sequence shown here is derived from an EMBL/GenBank/DDBJ whole genome shotgun (WGS) entry which is preliminary data.</text>
</comment>
<dbReference type="Proteomes" id="UP000264492">
    <property type="component" value="Unassembled WGS sequence"/>
</dbReference>
<organism evidence="1 2">
    <name type="scientific">Lysobacter silvisoli</name>
    <dbReference type="NCBI Taxonomy" id="2293254"/>
    <lineage>
        <taxon>Bacteria</taxon>
        <taxon>Pseudomonadati</taxon>
        <taxon>Pseudomonadota</taxon>
        <taxon>Gammaproteobacteria</taxon>
        <taxon>Lysobacterales</taxon>
        <taxon>Lysobacteraceae</taxon>
        <taxon>Lysobacter</taxon>
    </lineage>
</organism>
<sequence length="94" mass="10569">MPRKPEQIPPREGVVMPVDAFKQLYRFHQQLHGIVRTLQPAVLMDIGYPHAPEQDMLRDVFEGLARSLDPVMDACVWTPGGDDLGGLPASRRVH</sequence>
<gene>
    <name evidence="1" type="ORF">DX914_02555</name>
</gene>
<dbReference type="EMBL" id="QTSU01000001">
    <property type="protein sequence ID" value="RDZ28046.1"/>
    <property type="molecule type" value="Genomic_DNA"/>
</dbReference>